<feature type="transmembrane region" description="Helical" evidence="2">
    <location>
        <begin position="96"/>
        <end position="115"/>
    </location>
</feature>
<dbReference type="EMBL" id="LT629772">
    <property type="protein sequence ID" value="SDS70340.1"/>
    <property type="molecule type" value="Genomic_DNA"/>
</dbReference>
<keyword evidence="2" id="KW-0812">Transmembrane</keyword>
<accession>A0A1H1UD16</accession>
<keyword evidence="4" id="KW-1185">Reference proteome</keyword>
<feature type="region of interest" description="Disordered" evidence="1">
    <location>
        <begin position="1"/>
        <end position="27"/>
    </location>
</feature>
<sequence length="116" mass="12459">MVDREPSGTRSTSSMTDEMTPRSAAEGRSLDRVQRVLVSLLITVVVGIHAASLAVYVTFNRAEMARSDVIGLWAMTGLTGLASAVMILMINRRKPYNPLVLLGLLPLAASGLSIFL</sequence>
<gene>
    <name evidence="3" type="ORF">SAMN04489812_2734</name>
</gene>
<keyword evidence="2" id="KW-0472">Membrane</keyword>
<evidence type="ECO:0000256" key="1">
    <source>
        <dbReference type="SAM" id="MobiDB-lite"/>
    </source>
</evidence>
<reference evidence="3 4" key="1">
    <citation type="submission" date="2016-10" db="EMBL/GenBank/DDBJ databases">
        <authorList>
            <person name="de Groot N.N."/>
        </authorList>
    </citation>
    <scope>NUCLEOTIDE SEQUENCE [LARGE SCALE GENOMIC DNA]</scope>
    <source>
        <strain evidence="3 4">DSM 21800</strain>
    </source>
</reference>
<protein>
    <submittedName>
        <fullName evidence="3">Uncharacterized protein</fullName>
    </submittedName>
</protein>
<evidence type="ECO:0000313" key="4">
    <source>
        <dbReference type="Proteomes" id="UP000199103"/>
    </source>
</evidence>
<organism evidence="3 4">
    <name type="scientific">Microlunatus soli</name>
    <dbReference type="NCBI Taxonomy" id="630515"/>
    <lineage>
        <taxon>Bacteria</taxon>
        <taxon>Bacillati</taxon>
        <taxon>Actinomycetota</taxon>
        <taxon>Actinomycetes</taxon>
        <taxon>Propionibacteriales</taxon>
        <taxon>Propionibacteriaceae</taxon>
        <taxon>Microlunatus</taxon>
    </lineage>
</organism>
<name>A0A1H1UD16_9ACTN</name>
<dbReference type="AlphaFoldDB" id="A0A1H1UD16"/>
<proteinExistence type="predicted"/>
<dbReference type="STRING" id="630515.SAMN04489812_2734"/>
<feature type="transmembrane region" description="Helical" evidence="2">
    <location>
        <begin position="69"/>
        <end position="90"/>
    </location>
</feature>
<feature type="compositionally biased region" description="Polar residues" evidence="1">
    <location>
        <begin position="8"/>
        <end position="17"/>
    </location>
</feature>
<keyword evidence="2" id="KW-1133">Transmembrane helix</keyword>
<evidence type="ECO:0000313" key="3">
    <source>
        <dbReference type="EMBL" id="SDS70340.1"/>
    </source>
</evidence>
<evidence type="ECO:0000256" key="2">
    <source>
        <dbReference type="SAM" id="Phobius"/>
    </source>
</evidence>
<feature type="transmembrane region" description="Helical" evidence="2">
    <location>
        <begin position="36"/>
        <end position="57"/>
    </location>
</feature>
<dbReference type="Proteomes" id="UP000199103">
    <property type="component" value="Chromosome I"/>
</dbReference>